<feature type="transmembrane region" description="Helical" evidence="1">
    <location>
        <begin position="725"/>
        <end position="742"/>
    </location>
</feature>
<protein>
    <submittedName>
        <fullName evidence="3">Putative transmembrane sensor domain protein</fullName>
    </submittedName>
</protein>
<name>U5DMD5_9CHRO</name>
<dbReference type="Pfam" id="PF14516">
    <property type="entry name" value="AAA_35"/>
    <property type="match status" value="1"/>
</dbReference>
<dbReference type="AlphaFoldDB" id="U5DMD5"/>
<keyword evidence="1" id="KW-1133">Transmembrane helix</keyword>
<dbReference type="RefSeq" id="WP_022605911.1">
    <property type="nucleotide sequence ID" value="NZ_ASSJ01000035.1"/>
</dbReference>
<accession>U5DMD5</accession>
<dbReference type="SMART" id="SM01080">
    <property type="entry name" value="CHASE2"/>
    <property type="match status" value="1"/>
</dbReference>
<dbReference type="EMBL" id="ASSJ01000035">
    <property type="protein sequence ID" value="ERN42027.1"/>
    <property type="molecule type" value="Genomic_DNA"/>
</dbReference>
<evidence type="ECO:0000256" key="1">
    <source>
        <dbReference type="SAM" id="Phobius"/>
    </source>
</evidence>
<keyword evidence="1" id="KW-0472">Membrane</keyword>
<dbReference type="Pfam" id="PF05226">
    <property type="entry name" value="CHASE2"/>
    <property type="match status" value="1"/>
</dbReference>
<dbReference type="InParanoid" id="U5DMD5"/>
<organism evidence="3 4">
    <name type="scientific">Rubidibacter lacunae KORDI 51-2</name>
    <dbReference type="NCBI Taxonomy" id="582515"/>
    <lineage>
        <taxon>Bacteria</taxon>
        <taxon>Bacillati</taxon>
        <taxon>Cyanobacteriota</taxon>
        <taxon>Cyanophyceae</taxon>
        <taxon>Oscillatoriophycideae</taxon>
        <taxon>Chroococcales</taxon>
        <taxon>Aphanothecaceae</taxon>
        <taxon>Rubidibacter</taxon>
    </lineage>
</organism>
<dbReference type="eggNOG" id="COG1672">
    <property type="taxonomic scope" value="Bacteria"/>
</dbReference>
<dbReference type="SUPFAM" id="SSF52540">
    <property type="entry name" value="P-loop containing nucleoside triphosphate hydrolases"/>
    <property type="match status" value="1"/>
</dbReference>
<evidence type="ECO:0000313" key="3">
    <source>
        <dbReference type="EMBL" id="ERN42027.1"/>
    </source>
</evidence>
<dbReference type="Gene3D" id="3.40.50.300">
    <property type="entry name" value="P-loop containing nucleotide triphosphate hydrolases"/>
    <property type="match status" value="1"/>
</dbReference>
<dbReference type="InterPro" id="IPR007890">
    <property type="entry name" value="CHASE2"/>
</dbReference>
<dbReference type="Proteomes" id="UP000016960">
    <property type="component" value="Unassembled WGS sequence"/>
</dbReference>
<feature type="transmembrane region" description="Helical" evidence="1">
    <location>
        <begin position="749"/>
        <end position="769"/>
    </location>
</feature>
<dbReference type="eggNOG" id="COG4252">
    <property type="taxonomic scope" value="Bacteria"/>
</dbReference>
<feature type="domain" description="CHASE2" evidence="2">
    <location>
        <begin position="399"/>
        <end position="738"/>
    </location>
</feature>
<gene>
    <name evidence="3" type="ORF">KR51_00013610</name>
</gene>
<dbReference type="InterPro" id="IPR027417">
    <property type="entry name" value="P-loop_NTPase"/>
</dbReference>
<dbReference type="STRING" id="582515.KR51_00013610"/>
<dbReference type="PATRIC" id="fig|582515.4.peg.1521"/>
<keyword evidence="1 3" id="KW-0812">Transmembrane</keyword>
<evidence type="ECO:0000259" key="2">
    <source>
        <dbReference type="SMART" id="SM01080"/>
    </source>
</evidence>
<evidence type="ECO:0000313" key="4">
    <source>
        <dbReference type="Proteomes" id="UP000016960"/>
    </source>
</evidence>
<comment type="caution">
    <text evidence="3">The sequence shown here is derived from an EMBL/GenBank/DDBJ whole genome shotgun (WGS) entry which is preliminary data.</text>
</comment>
<keyword evidence="4" id="KW-1185">Reference proteome</keyword>
<reference evidence="3 4" key="1">
    <citation type="submission" date="2013-05" db="EMBL/GenBank/DDBJ databases">
        <title>Draft genome sequence of Rubidibacter lacunae KORDI 51-2.</title>
        <authorList>
            <person name="Choi D.H."/>
            <person name="Noh J.H."/>
            <person name="Kwon K.-K."/>
            <person name="Lee J.-H."/>
            <person name="Ryu J.-Y."/>
        </authorList>
    </citation>
    <scope>NUCLEOTIDE SEQUENCE [LARGE SCALE GENOMIC DNA]</scope>
    <source>
        <strain evidence="3 4">KORDI 51-2</strain>
    </source>
</reference>
<sequence>MTARSQTYQPGGSLPADASTYVVRRSDAELCEALLAGEYCYVLNSRQMGKSSLRVRTMDRLQARNVACAEIELSGIGSQEIAAQQWYGGIVQELISGFNLQVNRQRWLRDRDDLSPVQRLGEFIETVLLVHIQGNLVIFIDEIDSVLSLRFATDEFFALIRSCYDRRARRPEYRRLAFALLGVATPSDLIGDPHSTPFNIGRAVDLCGFELQECGPLAAGLAGIAEQPHAAIASVLAWTGGQPFLTQKLCWLLIDSAQKIPSGGETAAVAHIVRKRVLTHWESQDNPEHLRTIRDRFRRNPRDCEHLLRLYRSVLNRGAIASSNRADRMALRLSGIVSNVNGKLTVKNRIYATVFDRVWVDEQLRALRLREAKPPKWFVPAVSALSATAVMLARWYGALQGIELPAFDRLLSRLPLQPSDERLLIVGATEADVGPQGYGFPLPDTTLAELIDTLEQYQPRVIGIDIIRDQPELPGRVAFERHLERNENVVAICAFGGATDTRILPPAAIAGDRLGFADLFSDADLFAGDGISGGSVTAAGPATDIFAKPQPVTRENAVVRRYLLSHSPPESDNPCSTQYSFGLQLALRYLRAEGIAIGTEAGNWQLGSSVLQRLQSRSGGYQTLDANGNQLLVRYRNLLYPQAIARQVSVQSILDGGKGARFDPDWVKDRIVIIGVVADSVRDDHDTPYGEMRGIHIHAHLISHLLDAATDEGVLFWWWPQWGDALWVLSWSLTGGAVVAIARRPWQQATVAVALCLVNYGVCWMALLYSCWLPLVPVAISIVSASTGVAAYSIYLRFQRQHS</sequence>
<feature type="transmembrane region" description="Helical" evidence="1">
    <location>
        <begin position="775"/>
        <end position="795"/>
    </location>
</feature>
<proteinExistence type="predicted"/>